<reference evidence="2" key="1">
    <citation type="journal article" date="2022" name="Mol. Ecol. Resour.">
        <title>The genomes of chicory, endive, great burdock and yacon provide insights into Asteraceae palaeo-polyploidization history and plant inulin production.</title>
        <authorList>
            <person name="Fan W."/>
            <person name="Wang S."/>
            <person name="Wang H."/>
            <person name="Wang A."/>
            <person name="Jiang F."/>
            <person name="Liu H."/>
            <person name="Zhao H."/>
            <person name="Xu D."/>
            <person name="Zhang Y."/>
        </authorList>
    </citation>
    <scope>NUCLEOTIDE SEQUENCE [LARGE SCALE GENOMIC DNA]</scope>
    <source>
        <strain evidence="2">cv. Niubang</strain>
    </source>
</reference>
<comment type="caution">
    <text evidence="1">The sequence shown here is derived from an EMBL/GenBank/DDBJ whole genome shotgun (WGS) entry which is preliminary data.</text>
</comment>
<dbReference type="Proteomes" id="UP001055879">
    <property type="component" value="Linkage Group LG04"/>
</dbReference>
<accession>A0ACB9CHJ5</accession>
<protein>
    <submittedName>
        <fullName evidence="1">Uncharacterized protein</fullName>
    </submittedName>
</protein>
<dbReference type="EMBL" id="CM042050">
    <property type="protein sequence ID" value="KAI3733617.1"/>
    <property type="molecule type" value="Genomic_DNA"/>
</dbReference>
<gene>
    <name evidence="1" type="ORF">L6452_13064</name>
</gene>
<name>A0ACB9CHJ5_ARCLA</name>
<sequence length="449" mass="50450">MLEERSCFVSRSYGCERDNSWSYMSNYRIEKLESQQEKRALENDGDEEVAHHARKISKQSNGLENLELGLGSLEFSVVQTDHQSDNENHAGDDSDSSTLIPGIHRDNSLTCLMKCSRSNYGSIASLNRSFRELVRSGELYRLRRNNSIIEHWVYFSCHLVEWEAFDPINQHWMHLPTMTSNPCFQFSDKESLAVGTELLVLGKEVLDHVIYKYSLLTNSWSLGEQMNSPRCLFGSASLGEKAIVAGGCDPLGRIVNSAELYNSESGTWETLPSMIKPRKMCSGVFMDNKFYVIGGIGGTEMRPLACGEEYDLRTREWKEIPNMSPLRTGGAANETTAAPRTEAPPLVAVVDNELYAADCADMEVRKYDKQRKEWETVGRLPERADSMNGWGIAFRGCGDRVIVIGGPRTSGAGFIEVNSWVPREGPPRWNMLGRKQSNNFVYNCAVMGC</sequence>
<proteinExistence type="predicted"/>
<evidence type="ECO:0000313" key="1">
    <source>
        <dbReference type="EMBL" id="KAI3733617.1"/>
    </source>
</evidence>
<reference evidence="1 2" key="2">
    <citation type="journal article" date="2022" name="Mol. Ecol. Resour.">
        <title>The genomes of chicory, endive, great burdock and yacon provide insights into Asteraceae paleo-polyploidization history and plant inulin production.</title>
        <authorList>
            <person name="Fan W."/>
            <person name="Wang S."/>
            <person name="Wang H."/>
            <person name="Wang A."/>
            <person name="Jiang F."/>
            <person name="Liu H."/>
            <person name="Zhao H."/>
            <person name="Xu D."/>
            <person name="Zhang Y."/>
        </authorList>
    </citation>
    <scope>NUCLEOTIDE SEQUENCE [LARGE SCALE GENOMIC DNA]</scope>
    <source>
        <strain evidence="2">cv. Niubang</strain>
    </source>
</reference>
<keyword evidence="2" id="KW-1185">Reference proteome</keyword>
<organism evidence="1 2">
    <name type="scientific">Arctium lappa</name>
    <name type="common">Greater burdock</name>
    <name type="synonym">Lappa major</name>
    <dbReference type="NCBI Taxonomy" id="4217"/>
    <lineage>
        <taxon>Eukaryota</taxon>
        <taxon>Viridiplantae</taxon>
        <taxon>Streptophyta</taxon>
        <taxon>Embryophyta</taxon>
        <taxon>Tracheophyta</taxon>
        <taxon>Spermatophyta</taxon>
        <taxon>Magnoliopsida</taxon>
        <taxon>eudicotyledons</taxon>
        <taxon>Gunneridae</taxon>
        <taxon>Pentapetalae</taxon>
        <taxon>asterids</taxon>
        <taxon>campanulids</taxon>
        <taxon>Asterales</taxon>
        <taxon>Asteraceae</taxon>
        <taxon>Carduoideae</taxon>
        <taxon>Cardueae</taxon>
        <taxon>Arctiinae</taxon>
        <taxon>Arctium</taxon>
    </lineage>
</organism>
<evidence type="ECO:0000313" key="2">
    <source>
        <dbReference type="Proteomes" id="UP001055879"/>
    </source>
</evidence>